<dbReference type="PANTHER" id="PTHR47506:SF1">
    <property type="entry name" value="HTH-TYPE TRANSCRIPTIONAL REGULATOR YJDC"/>
    <property type="match status" value="1"/>
</dbReference>
<gene>
    <name evidence="6" type="ORF">D7I44_10635</name>
</gene>
<keyword evidence="1" id="KW-0805">Transcription regulation</keyword>
<evidence type="ECO:0000256" key="3">
    <source>
        <dbReference type="ARBA" id="ARBA00023163"/>
    </source>
</evidence>
<accession>A0A387BSF2</accession>
<dbReference type="SUPFAM" id="SSF48498">
    <property type="entry name" value="Tetracyclin repressor-like, C-terminal domain"/>
    <property type="match status" value="1"/>
</dbReference>
<dbReference type="AlphaFoldDB" id="A0A387BSF2"/>
<dbReference type="KEGG" id="gry:D7I44_10635"/>
<protein>
    <submittedName>
        <fullName evidence="6">TetR/AcrR family transcriptional regulator</fullName>
    </submittedName>
</protein>
<evidence type="ECO:0000256" key="4">
    <source>
        <dbReference type="PROSITE-ProRule" id="PRU00335"/>
    </source>
</evidence>
<dbReference type="PANTHER" id="PTHR47506">
    <property type="entry name" value="TRANSCRIPTIONAL REGULATORY PROTEIN"/>
    <property type="match status" value="1"/>
</dbReference>
<reference evidence="6 7" key="1">
    <citation type="submission" date="2018-09" db="EMBL/GenBank/DDBJ databases">
        <title>Genome sequencing of strain 2DFW10M-5.</title>
        <authorList>
            <person name="Heo J."/>
            <person name="Kim S.-J."/>
            <person name="Kwon S.-W."/>
        </authorList>
    </citation>
    <scope>NUCLEOTIDE SEQUENCE [LARGE SCALE GENOMIC DNA]</scope>
    <source>
        <strain evidence="6 7">2DFW10M-5</strain>
    </source>
</reference>
<dbReference type="OrthoDB" id="4214267at2"/>
<dbReference type="SUPFAM" id="SSF46689">
    <property type="entry name" value="Homeodomain-like"/>
    <property type="match status" value="1"/>
</dbReference>
<evidence type="ECO:0000259" key="5">
    <source>
        <dbReference type="PROSITE" id="PS50977"/>
    </source>
</evidence>
<keyword evidence="2 4" id="KW-0238">DNA-binding</keyword>
<dbReference type="InterPro" id="IPR001647">
    <property type="entry name" value="HTH_TetR"/>
</dbReference>
<feature type="DNA-binding region" description="H-T-H motif" evidence="4">
    <location>
        <begin position="32"/>
        <end position="51"/>
    </location>
</feature>
<name>A0A387BSF2_9MICO</name>
<dbReference type="RefSeq" id="WP_120789478.1">
    <property type="nucleotide sequence ID" value="NZ_CP032624.1"/>
</dbReference>
<dbReference type="GO" id="GO:0003677">
    <property type="term" value="F:DNA binding"/>
    <property type="evidence" value="ECO:0007669"/>
    <property type="project" value="UniProtKB-UniRule"/>
</dbReference>
<evidence type="ECO:0000256" key="2">
    <source>
        <dbReference type="ARBA" id="ARBA00023125"/>
    </source>
</evidence>
<dbReference type="PRINTS" id="PR00455">
    <property type="entry name" value="HTHTETR"/>
</dbReference>
<evidence type="ECO:0000313" key="7">
    <source>
        <dbReference type="Proteomes" id="UP000275069"/>
    </source>
</evidence>
<organism evidence="6 7">
    <name type="scientific">Gryllotalpicola protaetiae</name>
    <dbReference type="NCBI Taxonomy" id="2419771"/>
    <lineage>
        <taxon>Bacteria</taxon>
        <taxon>Bacillati</taxon>
        <taxon>Actinomycetota</taxon>
        <taxon>Actinomycetes</taxon>
        <taxon>Micrococcales</taxon>
        <taxon>Microbacteriaceae</taxon>
        <taxon>Gryllotalpicola</taxon>
    </lineage>
</organism>
<dbReference type="InterPro" id="IPR009057">
    <property type="entry name" value="Homeodomain-like_sf"/>
</dbReference>
<keyword evidence="7" id="KW-1185">Reference proteome</keyword>
<dbReference type="PROSITE" id="PS50977">
    <property type="entry name" value="HTH_TETR_2"/>
    <property type="match status" value="1"/>
</dbReference>
<dbReference type="Gene3D" id="1.10.357.10">
    <property type="entry name" value="Tetracycline Repressor, domain 2"/>
    <property type="match status" value="1"/>
</dbReference>
<evidence type="ECO:0000256" key="1">
    <source>
        <dbReference type="ARBA" id="ARBA00023015"/>
    </source>
</evidence>
<sequence length="202" mass="22174">MARSSSKKGEARARLLEAADELFYTEGIHTVGIDRIIEKAGVAKGSLYYIFGSKDELVKAYLENRHGNWTRRVEEHVERAVDPTDRMLAVFDALDELFAEPDYHGCAFQRAAAESEEGSVEQLGNEAFRTWLDDLFYGLARDAAVADPKLVGRQLVLLYDGAVGSEPDHASYAPGALAKSIAVTLLDSSPAWQPRTELAAAK</sequence>
<dbReference type="Proteomes" id="UP000275069">
    <property type="component" value="Chromosome"/>
</dbReference>
<dbReference type="Pfam" id="PF00440">
    <property type="entry name" value="TetR_N"/>
    <property type="match status" value="1"/>
</dbReference>
<dbReference type="EMBL" id="CP032624">
    <property type="protein sequence ID" value="AYG03946.1"/>
    <property type="molecule type" value="Genomic_DNA"/>
</dbReference>
<dbReference type="InterPro" id="IPR036271">
    <property type="entry name" value="Tet_transcr_reg_TetR-rel_C_sf"/>
</dbReference>
<evidence type="ECO:0000313" key="6">
    <source>
        <dbReference type="EMBL" id="AYG03946.1"/>
    </source>
</evidence>
<keyword evidence="3" id="KW-0804">Transcription</keyword>
<feature type="domain" description="HTH tetR-type" evidence="5">
    <location>
        <begin position="9"/>
        <end position="69"/>
    </location>
</feature>
<proteinExistence type="predicted"/>